<keyword evidence="1" id="KW-0472">Membrane</keyword>
<keyword evidence="1" id="KW-0812">Transmembrane</keyword>
<keyword evidence="1" id="KW-1133">Transmembrane helix</keyword>
<feature type="transmembrane region" description="Helical" evidence="1">
    <location>
        <begin position="386"/>
        <end position="403"/>
    </location>
</feature>
<feature type="transmembrane region" description="Helical" evidence="1">
    <location>
        <begin position="26"/>
        <end position="54"/>
    </location>
</feature>
<evidence type="ECO:0000313" key="3">
    <source>
        <dbReference type="Proteomes" id="UP000653454"/>
    </source>
</evidence>
<feature type="transmembrane region" description="Helical" evidence="1">
    <location>
        <begin position="355"/>
        <end position="374"/>
    </location>
</feature>
<dbReference type="PANTHER" id="PTHR11360:SF229">
    <property type="entry name" value="AGAP007601-PA"/>
    <property type="match status" value="1"/>
</dbReference>
<dbReference type="AlphaFoldDB" id="A0A8S4FZ33"/>
<proteinExistence type="predicted"/>
<feature type="transmembrane region" description="Helical" evidence="1">
    <location>
        <begin position="66"/>
        <end position="89"/>
    </location>
</feature>
<dbReference type="InterPro" id="IPR036259">
    <property type="entry name" value="MFS_trans_sf"/>
</dbReference>
<organism evidence="2 3">
    <name type="scientific">Plutella xylostella</name>
    <name type="common">Diamondback moth</name>
    <name type="synonym">Plutella maculipennis</name>
    <dbReference type="NCBI Taxonomy" id="51655"/>
    <lineage>
        <taxon>Eukaryota</taxon>
        <taxon>Metazoa</taxon>
        <taxon>Ecdysozoa</taxon>
        <taxon>Arthropoda</taxon>
        <taxon>Hexapoda</taxon>
        <taxon>Insecta</taxon>
        <taxon>Pterygota</taxon>
        <taxon>Neoptera</taxon>
        <taxon>Endopterygota</taxon>
        <taxon>Lepidoptera</taxon>
        <taxon>Glossata</taxon>
        <taxon>Ditrysia</taxon>
        <taxon>Yponomeutoidea</taxon>
        <taxon>Plutellidae</taxon>
        <taxon>Plutella</taxon>
    </lineage>
</organism>
<dbReference type="GO" id="GO:0008028">
    <property type="term" value="F:monocarboxylic acid transmembrane transporter activity"/>
    <property type="evidence" value="ECO:0007669"/>
    <property type="project" value="TreeGrafter"/>
</dbReference>
<accession>A0A8S4FZ33</accession>
<evidence type="ECO:0000313" key="2">
    <source>
        <dbReference type="EMBL" id="CAG9132378.1"/>
    </source>
</evidence>
<keyword evidence="3" id="KW-1185">Reference proteome</keyword>
<feature type="transmembrane region" description="Helical" evidence="1">
    <location>
        <begin position="320"/>
        <end position="343"/>
    </location>
</feature>
<name>A0A8S4FZ33_PLUXY</name>
<feature type="transmembrane region" description="Helical" evidence="1">
    <location>
        <begin position="183"/>
        <end position="204"/>
    </location>
</feature>
<gene>
    <name evidence="2" type="ORF">PLXY2_LOCUS10624</name>
</gene>
<dbReference type="Gene3D" id="1.20.1250.20">
    <property type="entry name" value="MFS general substrate transporter like domains"/>
    <property type="match status" value="2"/>
</dbReference>
<dbReference type="EMBL" id="CAJHNJ030000048">
    <property type="protein sequence ID" value="CAG9132378.1"/>
    <property type="molecule type" value="Genomic_DNA"/>
</dbReference>
<dbReference type="InterPro" id="IPR011701">
    <property type="entry name" value="MFS"/>
</dbReference>
<sequence length="517" mass="56848">MTSGKGPMLPQVKTQKRVKLIPPDGGWGWMVLLGTATSNVFNQSMLSLFGLLYGDAIEAMGYNTQGAALVLSTMIFVSNFGGPIAGVLLKLTSARFTAVTGACMCTLGIFFSGFATSLWHLVATYGLLLGFGLGFIQNSSFVSINLYFKLKKSRAVGLANVGTGVGQSLMPHVVRYLLDNYGFQGACIILGGLSLNGICGTLLLQPIEWHMKKVEEDVVVDESMQLLQNRKNSVTSGNEPGTVVYSNVQRRSTEPGLVVDKNDNTKHVFWSQKHLNGKTCKNITANGNNASHKATPAGDKTIWQKMYDLFDISLLSSFRFVNIIVGIAIFGVSINNFSLIYPFFLQKVAHMTKHQTAVCMSAIAIADIAGRLIVPIFQDKYQIRARWVLLVSSVWLLVVRQILAFQTDMSVLIILSCLYGVGRSSLIVSRNLAISESVRIDQVPSAVGLGMLVMCFLIPPSYWFLGWIRDYTGSYLICLTAQNAFIVLFLLMWVPDMLYTWCKERNSKALVDEVAMS</sequence>
<dbReference type="PANTHER" id="PTHR11360">
    <property type="entry name" value="MONOCARBOXYLATE TRANSPORTER"/>
    <property type="match status" value="1"/>
</dbReference>
<reference evidence="2" key="1">
    <citation type="submission" date="2020-11" db="EMBL/GenBank/DDBJ databases">
        <authorList>
            <person name="Whiteford S."/>
        </authorList>
    </citation>
    <scope>NUCLEOTIDE SEQUENCE</scope>
</reference>
<feature type="transmembrane region" description="Helical" evidence="1">
    <location>
        <begin position="125"/>
        <end position="148"/>
    </location>
</feature>
<protein>
    <submittedName>
        <fullName evidence="2">(diamondback moth) hypothetical protein</fullName>
    </submittedName>
</protein>
<feature type="transmembrane region" description="Helical" evidence="1">
    <location>
        <begin position="155"/>
        <end position="177"/>
    </location>
</feature>
<feature type="transmembrane region" description="Helical" evidence="1">
    <location>
        <begin position="474"/>
        <end position="494"/>
    </location>
</feature>
<dbReference type="Proteomes" id="UP000653454">
    <property type="component" value="Unassembled WGS sequence"/>
</dbReference>
<dbReference type="InterPro" id="IPR050327">
    <property type="entry name" value="Proton-linked_MCT"/>
</dbReference>
<comment type="caution">
    <text evidence="2">The sequence shown here is derived from an EMBL/GenBank/DDBJ whole genome shotgun (WGS) entry which is preliminary data.</text>
</comment>
<feature type="transmembrane region" description="Helical" evidence="1">
    <location>
        <begin position="449"/>
        <end position="468"/>
    </location>
</feature>
<dbReference type="Pfam" id="PF07690">
    <property type="entry name" value="MFS_1"/>
    <property type="match status" value="1"/>
</dbReference>
<evidence type="ECO:0000256" key="1">
    <source>
        <dbReference type="SAM" id="Phobius"/>
    </source>
</evidence>
<dbReference type="SUPFAM" id="SSF103473">
    <property type="entry name" value="MFS general substrate transporter"/>
    <property type="match status" value="1"/>
</dbReference>
<feature type="transmembrane region" description="Helical" evidence="1">
    <location>
        <begin position="96"/>
        <end position="119"/>
    </location>
</feature>